<name>A0AB39C0I1_9VIRU</name>
<dbReference type="EMBL" id="PP934564">
    <property type="protein sequence ID" value="XDI99321.1"/>
    <property type="molecule type" value="Genomic_DNA"/>
</dbReference>
<sequence>MSARFVCGVKNEPVNRHYQRHCDLPGCLPWMAGNALPQRCC</sequence>
<organism evidence="1">
    <name type="scientific">Klebsiella phage RothD</name>
    <dbReference type="NCBI Taxonomy" id="3229749"/>
    <lineage>
        <taxon>Viruses</taxon>
    </lineage>
</organism>
<protein>
    <submittedName>
        <fullName evidence="1">Uncharacterized protein</fullName>
    </submittedName>
</protein>
<reference evidence="1" key="1">
    <citation type="submission" date="2024-06" db="EMBL/GenBank/DDBJ databases">
        <title>KlebPhaCol: A community-driven resource for collaborative research in Klebsiella.</title>
        <authorList>
            <person name="Rothschild-Rodriguez D."/>
            <person name="Lambon K.S."/>
            <person name="Nobrega F.L."/>
        </authorList>
    </citation>
    <scope>NUCLEOTIDE SEQUENCE</scope>
</reference>
<proteinExistence type="predicted"/>
<accession>A0AB39C0I1</accession>
<evidence type="ECO:0000313" key="1">
    <source>
        <dbReference type="EMBL" id="XDI99321.1"/>
    </source>
</evidence>